<feature type="domain" description="Potassium channel" evidence="11">
    <location>
        <begin position="145"/>
        <end position="202"/>
    </location>
</feature>
<evidence type="ECO:0000256" key="10">
    <source>
        <dbReference type="SAM" id="Phobius"/>
    </source>
</evidence>
<gene>
    <name evidence="12" type="ORF">SMAX5B_008615</name>
</gene>
<dbReference type="Proteomes" id="UP000246464">
    <property type="component" value="Chromosome 15"/>
</dbReference>
<evidence type="ECO:0000256" key="1">
    <source>
        <dbReference type="ARBA" id="ARBA00004141"/>
    </source>
</evidence>
<dbReference type="GO" id="GO:0022841">
    <property type="term" value="F:potassium ion leak channel activity"/>
    <property type="evidence" value="ECO:0007669"/>
    <property type="project" value="TreeGrafter"/>
</dbReference>
<dbReference type="AlphaFoldDB" id="A0A2U9CDD4"/>
<evidence type="ECO:0000256" key="9">
    <source>
        <dbReference type="RuleBase" id="RU003857"/>
    </source>
</evidence>
<dbReference type="PANTHER" id="PTHR11003">
    <property type="entry name" value="POTASSIUM CHANNEL, SUBFAMILY K"/>
    <property type="match status" value="1"/>
</dbReference>
<evidence type="ECO:0000256" key="6">
    <source>
        <dbReference type="ARBA" id="ARBA00023065"/>
    </source>
</evidence>
<proteinExistence type="inferred from homology"/>
<evidence type="ECO:0000256" key="5">
    <source>
        <dbReference type="ARBA" id="ARBA00022989"/>
    </source>
</evidence>
<keyword evidence="6 9" id="KW-0406">Ion transport</keyword>
<dbReference type="GO" id="GO:0005886">
    <property type="term" value="C:plasma membrane"/>
    <property type="evidence" value="ECO:0007669"/>
    <property type="project" value="TreeGrafter"/>
</dbReference>
<dbReference type="Gene3D" id="1.10.287.70">
    <property type="match status" value="1"/>
</dbReference>
<keyword evidence="2 9" id="KW-0813">Transport</keyword>
<evidence type="ECO:0000256" key="3">
    <source>
        <dbReference type="ARBA" id="ARBA00022692"/>
    </source>
</evidence>
<dbReference type="STRING" id="52904.ENSSMAP00000027350"/>
<dbReference type="PRINTS" id="PR01333">
    <property type="entry name" value="2POREKCHANEL"/>
</dbReference>
<feature type="transmembrane region" description="Helical" evidence="10">
    <location>
        <begin position="64"/>
        <end position="85"/>
    </location>
</feature>
<feature type="domain" description="Potassium channel" evidence="11">
    <location>
        <begin position="336"/>
        <end position="407"/>
    </location>
</feature>
<keyword evidence="13" id="KW-1185">Reference proteome</keyword>
<feature type="transmembrane region" description="Helical" evidence="10">
    <location>
        <begin position="328"/>
        <end position="348"/>
    </location>
</feature>
<keyword evidence="7 10" id="KW-0472">Membrane</keyword>
<evidence type="ECO:0000256" key="2">
    <source>
        <dbReference type="ARBA" id="ARBA00022448"/>
    </source>
</evidence>
<comment type="similarity">
    <text evidence="9">Belongs to the two pore domain potassium channel (TC 1.A.1.8) family.</text>
</comment>
<evidence type="ECO:0000256" key="7">
    <source>
        <dbReference type="ARBA" id="ARBA00023136"/>
    </source>
</evidence>
<feature type="transmembrane region" description="Helical" evidence="10">
    <location>
        <begin position="178"/>
        <end position="196"/>
    </location>
</feature>
<reference evidence="12 13" key="1">
    <citation type="submission" date="2017-12" db="EMBL/GenBank/DDBJ databases">
        <title>Integrating genomic resources of turbot (Scophthalmus maximus) in depth evaluation of genetic and physical mapping variation across individuals.</title>
        <authorList>
            <person name="Martinez P."/>
        </authorList>
    </citation>
    <scope>NUCLEOTIDE SEQUENCE [LARGE SCALE GENOMIC DNA]</scope>
</reference>
<dbReference type="EMBL" id="CP026257">
    <property type="protein sequence ID" value="AWP14458.1"/>
    <property type="molecule type" value="Genomic_DNA"/>
</dbReference>
<dbReference type="GO" id="GO:0015271">
    <property type="term" value="F:outward rectifier potassium channel activity"/>
    <property type="evidence" value="ECO:0007669"/>
    <property type="project" value="TreeGrafter"/>
</dbReference>
<organism evidence="12 13">
    <name type="scientific">Scophthalmus maximus</name>
    <name type="common">Turbot</name>
    <name type="synonym">Psetta maxima</name>
    <dbReference type="NCBI Taxonomy" id="52904"/>
    <lineage>
        <taxon>Eukaryota</taxon>
        <taxon>Metazoa</taxon>
        <taxon>Chordata</taxon>
        <taxon>Craniata</taxon>
        <taxon>Vertebrata</taxon>
        <taxon>Euteleostomi</taxon>
        <taxon>Actinopterygii</taxon>
        <taxon>Neopterygii</taxon>
        <taxon>Teleostei</taxon>
        <taxon>Neoteleostei</taxon>
        <taxon>Acanthomorphata</taxon>
        <taxon>Carangaria</taxon>
        <taxon>Pleuronectiformes</taxon>
        <taxon>Pleuronectoidei</taxon>
        <taxon>Scophthalmidae</taxon>
        <taxon>Scophthalmus</taxon>
    </lineage>
</organism>
<evidence type="ECO:0000313" key="12">
    <source>
        <dbReference type="EMBL" id="AWP14458.1"/>
    </source>
</evidence>
<dbReference type="InterPro" id="IPR003280">
    <property type="entry name" value="2pore_dom_K_chnl"/>
</dbReference>
<keyword evidence="5 10" id="KW-1133">Transmembrane helix</keyword>
<dbReference type="SUPFAM" id="SSF81324">
    <property type="entry name" value="Voltage-gated potassium channels"/>
    <property type="match status" value="2"/>
</dbReference>
<dbReference type="Pfam" id="PF07885">
    <property type="entry name" value="Ion_trans_2"/>
    <property type="match status" value="2"/>
</dbReference>
<feature type="transmembrane region" description="Helical" evidence="10">
    <location>
        <begin position="148"/>
        <end position="166"/>
    </location>
</feature>
<comment type="subcellular location">
    <subcellularLocation>
        <location evidence="1">Membrane</location>
        <topology evidence="1">Multi-pass membrane protein</topology>
    </subcellularLocation>
</comment>
<keyword evidence="4" id="KW-0630">Potassium</keyword>
<keyword evidence="3 9" id="KW-0812">Transmembrane</keyword>
<feature type="transmembrane region" description="Helical" evidence="10">
    <location>
        <begin position="383"/>
        <end position="404"/>
    </location>
</feature>
<sequence>MTTYTLGTHRRTCGFKRATGVGGREAEEKGKQRNGARASLAVAARKGLSAKDESKKCAARLWRLFPHLLLCLSLVAYAALGALVFERIEGGSDSPTQEEYCEFLGQLVSDVQNLTGNASCTHQCIVKQVEIKMRRGFKSIWFQRPDRWDFFGSLFFCCTVFTTVGYGEIYPVTLTGKVVCVLYAMVGIPLMLLVILDVGDFLAMFMSRAYVRIHTLCKLLLFPTRSPWKAQEKAGTMEDGTFVDIVLREPLDIRHVVRSQEDVRHKSIQLQNNKEIFEKILARENLLRKSPLLRAFSCPELNRLPLPPKGHVIWDFTGLGDDMEMLDVPFVLILFIVFAYIFFVGLILPLWETEFKGFDPYYFCFITLTTIGFGDIVPHHPKFFMLTSLFIIAGMAIMSMAFKLGQTRIVSCYRQAIKFISRGNAVTFRKEEND</sequence>
<protein>
    <submittedName>
        <fullName evidence="12">Putative potassium channel subfamily K member 18</fullName>
    </submittedName>
</protein>
<evidence type="ECO:0000259" key="11">
    <source>
        <dbReference type="Pfam" id="PF07885"/>
    </source>
</evidence>
<evidence type="ECO:0000313" key="13">
    <source>
        <dbReference type="Proteomes" id="UP000246464"/>
    </source>
</evidence>
<keyword evidence="8 9" id="KW-0407">Ion channel</keyword>
<dbReference type="GO" id="GO:0030322">
    <property type="term" value="P:stabilization of membrane potential"/>
    <property type="evidence" value="ECO:0007669"/>
    <property type="project" value="TreeGrafter"/>
</dbReference>
<dbReference type="InterPro" id="IPR013099">
    <property type="entry name" value="K_chnl_dom"/>
</dbReference>
<name>A0A2U9CDD4_SCOMX</name>
<feature type="transmembrane region" description="Helical" evidence="10">
    <location>
        <begin position="360"/>
        <end position="377"/>
    </location>
</feature>
<evidence type="ECO:0000256" key="4">
    <source>
        <dbReference type="ARBA" id="ARBA00022958"/>
    </source>
</evidence>
<dbReference type="PANTHER" id="PTHR11003:SF346">
    <property type="entry name" value="POTASSIUM CHANNEL SUBFAMILY K MEMBER 18"/>
    <property type="match status" value="1"/>
</dbReference>
<evidence type="ECO:0000256" key="8">
    <source>
        <dbReference type="ARBA" id="ARBA00023303"/>
    </source>
</evidence>
<accession>A0A2U9CDD4</accession>